<evidence type="ECO:0008006" key="3">
    <source>
        <dbReference type="Google" id="ProtNLM"/>
    </source>
</evidence>
<dbReference type="EMBL" id="FOVH01000009">
    <property type="protein sequence ID" value="SFO74557.1"/>
    <property type="molecule type" value="Genomic_DNA"/>
</dbReference>
<organism evidence="1 2">
    <name type="scientific">Actinomadura madurae</name>
    <dbReference type="NCBI Taxonomy" id="1993"/>
    <lineage>
        <taxon>Bacteria</taxon>
        <taxon>Bacillati</taxon>
        <taxon>Actinomycetota</taxon>
        <taxon>Actinomycetes</taxon>
        <taxon>Streptosporangiales</taxon>
        <taxon>Thermomonosporaceae</taxon>
        <taxon>Actinomadura</taxon>
    </lineage>
</organism>
<keyword evidence="2" id="KW-1185">Reference proteome</keyword>
<name>A0A1I5JP41_9ACTN</name>
<dbReference type="OrthoDB" id="3475804at2"/>
<gene>
    <name evidence="1" type="ORF">SAMN04489713_109100</name>
</gene>
<evidence type="ECO:0000313" key="1">
    <source>
        <dbReference type="EMBL" id="SFO74557.1"/>
    </source>
</evidence>
<protein>
    <recommendedName>
        <fullName evidence="3">Histidine kinase-like ATPase domain-containing protein</fullName>
    </recommendedName>
</protein>
<evidence type="ECO:0000313" key="2">
    <source>
        <dbReference type="Proteomes" id="UP000183413"/>
    </source>
</evidence>
<sequence>MTILPGPGASRPVPHTGRWQLPSGRAAAGHVRSIVQNALHVWEPGPAAASLTDRLAPLLQDFVARATARCRGSLVLRLELHAPTRLLLGEILQQTTAGPSGDDAADGEGGRGAHIAAIAVTYGRRPARGDAGAWYAHAFVWPSLPLSYG</sequence>
<dbReference type="InParanoid" id="A0A1I5JP41"/>
<accession>A0A1I5JP41</accession>
<reference evidence="1 2" key="1">
    <citation type="submission" date="2016-10" db="EMBL/GenBank/DDBJ databases">
        <authorList>
            <person name="de Groot N.N."/>
        </authorList>
    </citation>
    <scope>NUCLEOTIDE SEQUENCE [LARGE SCALE GENOMIC DNA]</scope>
    <source>
        <strain evidence="1 2">DSM 43067</strain>
    </source>
</reference>
<dbReference type="AlphaFoldDB" id="A0A1I5JP41"/>
<dbReference type="Proteomes" id="UP000183413">
    <property type="component" value="Unassembled WGS sequence"/>
</dbReference>
<proteinExistence type="predicted"/>
<dbReference type="GeneID" id="99648483"/>
<dbReference type="RefSeq" id="WP_021594807.1">
    <property type="nucleotide sequence ID" value="NZ_CP083237.1"/>
</dbReference>